<evidence type="ECO:0000256" key="1">
    <source>
        <dbReference type="SAM" id="MobiDB-lite"/>
    </source>
</evidence>
<protein>
    <submittedName>
        <fullName evidence="2">Uncharacterized protein</fullName>
    </submittedName>
</protein>
<dbReference type="AlphaFoldDB" id="A0A2H3C8B8"/>
<feature type="compositionally biased region" description="Low complexity" evidence="1">
    <location>
        <begin position="70"/>
        <end position="80"/>
    </location>
</feature>
<accession>A0A2H3C8B8</accession>
<keyword evidence="3" id="KW-1185">Reference proteome</keyword>
<name>A0A2H3C8B8_9AGAR</name>
<feature type="compositionally biased region" description="Polar residues" evidence="1">
    <location>
        <begin position="48"/>
        <end position="63"/>
    </location>
</feature>
<organism evidence="2 3">
    <name type="scientific">Armillaria solidipes</name>
    <dbReference type="NCBI Taxonomy" id="1076256"/>
    <lineage>
        <taxon>Eukaryota</taxon>
        <taxon>Fungi</taxon>
        <taxon>Dikarya</taxon>
        <taxon>Basidiomycota</taxon>
        <taxon>Agaricomycotina</taxon>
        <taxon>Agaricomycetes</taxon>
        <taxon>Agaricomycetidae</taxon>
        <taxon>Agaricales</taxon>
        <taxon>Marasmiineae</taxon>
        <taxon>Physalacriaceae</taxon>
        <taxon>Armillaria</taxon>
    </lineage>
</organism>
<evidence type="ECO:0000313" key="2">
    <source>
        <dbReference type="EMBL" id="PBK71526.1"/>
    </source>
</evidence>
<evidence type="ECO:0000313" key="3">
    <source>
        <dbReference type="Proteomes" id="UP000218334"/>
    </source>
</evidence>
<gene>
    <name evidence="2" type="ORF">ARMSODRAFT_778485</name>
</gene>
<dbReference type="EMBL" id="KZ293423">
    <property type="protein sequence ID" value="PBK71526.1"/>
    <property type="molecule type" value="Genomic_DNA"/>
</dbReference>
<feature type="region of interest" description="Disordered" evidence="1">
    <location>
        <begin position="48"/>
        <end position="120"/>
    </location>
</feature>
<sequence>MHVDNNYSVSRHRQRVRFGGTSLSCCFLYIKPSRATGTAERIRAMTTTTNDVQGAGTVASNLAPSPAEGSSSTATHSSTSLEPKIVADSEFEDRGDDKLPTSTVNTTNNAGGTKQVKKPN</sequence>
<proteinExistence type="predicted"/>
<feature type="compositionally biased region" description="Polar residues" evidence="1">
    <location>
        <begin position="100"/>
        <end position="112"/>
    </location>
</feature>
<dbReference type="Proteomes" id="UP000218334">
    <property type="component" value="Unassembled WGS sequence"/>
</dbReference>
<reference evidence="3" key="1">
    <citation type="journal article" date="2017" name="Nat. Ecol. Evol.">
        <title>Genome expansion and lineage-specific genetic innovations in the forest pathogenic fungi Armillaria.</title>
        <authorList>
            <person name="Sipos G."/>
            <person name="Prasanna A.N."/>
            <person name="Walter M.C."/>
            <person name="O'Connor E."/>
            <person name="Balint B."/>
            <person name="Krizsan K."/>
            <person name="Kiss B."/>
            <person name="Hess J."/>
            <person name="Varga T."/>
            <person name="Slot J."/>
            <person name="Riley R."/>
            <person name="Boka B."/>
            <person name="Rigling D."/>
            <person name="Barry K."/>
            <person name="Lee J."/>
            <person name="Mihaltcheva S."/>
            <person name="LaButti K."/>
            <person name="Lipzen A."/>
            <person name="Waldron R."/>
            <person name="Moloney N.M."/>
            <person name="Sperisen C."/>
            <person name="Kredics L."/>
            <person name="Vagvoelgyi C."/>
            <person name="Patrignani A."/>
            <person name="Fitzpatrick D."/>
            <person name="Nagy I."/>
            <person name="Doyle S."/>
            <person name="Anderson J.B."/>
            <person name="Grigoriev I.V."/>
            <person name="Gueldener U."/>
            <person name="Muensterkoetter M."/>
            <person name="Nagy L.G."/>
        </authorList>
    </citation>
    <scope>NUCLEOTIDE SEQUENCE [LARGE SCALE GENOMIC DNA]</scope>
    <source>
        <strain evidence="3">28-4</strain>
    </source>
</reference>